<evidence type="ECO:0000259" key="2">
    <source>
        <dbReference type="PROSITE" id="PS50190"/>
    </source>
</evidence>
<dbReference type="Pfam" id="PF01369">
    <property type="entry name" value="Sec7"/>
    <property type="match status" value="1"/>
</dbReference>
<dbReference type="VEuPathDB" id="CryptoDB:Chro.30393"/>
<dbReference type="CDD" id="cd00171">
    <property type="entry name" value="Sec7"/>
    <property type="match status" value="1"/>
</dbReference>
<feature type="compositionally biased region" description="Acidic residues" evidence="1">
    <location>
        <begin position="1912"/>
        <end position="1934"/>
    </location>
</feature>
<name>A0A0S4TD81_CRYHO</name>
<dbReference type="EMBL" id="LN877949">
    <property type="protein sequence ID" value="CUV05290.1"/>
    <property type="molecule type" value="Genomic_DNA"/>
</dbReference>
<proteinExistence type="predicted"/>
<dbReference type="PANTHER" id="PTHR10663">
    <property type="entry name" value="GUANYL-NUCLEOTIDE EXCHANGE FACTOR"/>
    <property type="match status" value="1"/>
</dbReference>
<dbReference type="VEuPathDB" id="CryptoDB:ChTU502y2012_313g0065"/>
<dbReference type="VEuPathDB" id="CryptoDB:Chro.60364"/>
<protein>
    <recommendedName>
        <fullName evidence="2">SEC7 domain-containing protein</fullName>
    </recommendedName>
</protein>
<dbReference type="SMART" id="SM00222">
    <property type="entry name" value="Sec7"/>
    <property type="match status" value="1"/>
</dbReference>
<dbReference type="VEuPathDB" id="CryptoDB:CHUDEA3_3480"/>
<dbReference type="InterPro" id="IPR000904">
    <property type="entry name" value="Sec7_dom"/>
</dbReference>
<dbReference type="Proteomes" id="UP000199752">
    <property type="component" value="Chromosome 3"/>
</dbReference>
<evidence type="ECO:0000256" key="1">
    <source>
        <dbReference type="SAM" id="MobiDB-lite"/>
    </source>
</evidence>
<reference evidence="3" key="1">
    <citation type="submission" date="2015-08" db="EMBL/GenBank/DDBJ databases">
        <authorList>
            <person name="Babu N.S."/>
            <person name="Beckwith C.J."/>
            <person name="Beseler K.G."/>
            <person name="Brison A."/>
            <person name="Carone J.V."/>
            <person name="Caskin T.P."/>
            <person name="Diamond M."/>
            <person name="Durham M.E."/>
            <person name="Foxe J.M."/>
            <person name="Go M."/>
            <person name="Henderson B.A."/>
            <person name="Jones I.B."/>
            <person name="McGettigan J.A."/>
            <person name="Micheletti S.J."/>
            <person name="Nasrallah M.E."/>
            <person name="Ortiz D."/>
            <person name="Piller C.R."/>
            <person name="Privatt S.R."/>
            <person name="Schneider S.L."/>
            <person name="Sharp S."/>
            <person name="Smith T.C."/>
            <person name="Stanton J.D."/>
            <person name="Ullery H.E."/>
            <person name="Wilson R.J."/>
            <person name="Serrano M.G."/>
            <person name="Buck G."/>
            <person name="Lee V."/>
            <person name="Wang Y."/>
            <person name="Carvalho R."/>
            <person name="Voegtly L."/>
            <person name="Shi R."/>
            <person name="Duckworth R."/>
            <person name="Johnson A."/>
            <person name="Loviza R."/>
            <person name="Walstead R."/>
            <person name="Shah Z."/>
            <person name="Kiflezghi M."/>
            <person name="Wade K."/>
            <person name="Ball S.L."/>
            <person name="Bradley K.W."/>
            <person name="Asai D.J."/>
            <person name="Bowman C.A."/>
            <person name="Russell D.A."/>
            <person name="Pope W.H."/>
            <person name="Jacobs-Sera D."/>
            <person name="Hendrix R.W."/>
            <person name="Hatfull G.F."/>
        </authorList>
    </citation>
    <scope>NUCLEOTIDE SEQUENCE [LARGE SCALE GENOMIC DNA]</scope>
</reference>
<dbReference type="Gene3D" id="1.10.220.20">
    <property type="match status" value="1"/>
</dbReference>
<dbReference type="GO" id="GO:0005085">
    <property type="term" value="F:guanyl-nucleotide exchange factor activity"/>
    <property type="evidence" value="ECO:0007669"/>
    <property type="project" value="InterPro"/>
</dbReference>
<accession>A0A0S4TD81</accession>
<dbReference type="Gene3D" id="1.10.1000.11">
    <property type="entry name" value="Arf Nucleotide-binding Site Opener,domain 2"/>
    <property type="match status" value="1"/>
</dbReference>
<evidence type="ECO:0000313" key="3">
    <source>
        <dbReference type="EMBL" id="CUV05290.1"/>
    </source>
</evidence>
<feature type="compositionally biased region" description="Low complexity" evidence="1">
    <location>
        <begin position="1261"/>
        <end position="1281"/>
    </location>
</feature>
<dbReference type="InterPro" id="IPR023394">
    <property type="entry name" value="Sec7_C_sf"/>
</dbReference>
<feature type="region of interest" description="Disordered" evidence="1">
    <location>
        <begin position="1908"/>
        <end position="1934"/>
    </location>
</feature>
<sequence length="2578" mass="304823">MIINTIKSIQKFSSTSRKYKDLEVVASHCIDKLKFFIGYTQLQNEKEFQDLILEFDNNFDLKDYLSGAVTSDLKNLIYYADKKKLKDLSFDEYGKHLDLLYPYILGPIFKACRQYTNPKLTLISLEGINKLLSFEALARTLIEEEKLYGCEGIIENKEPVNGLEFLFTLLFNIYDSKIDDESILTQIIKTSIPLIGKNIDCFSCEMLYSTFLVLFNIYSNTIDNGIRATTYSILIHFVSLFFDDSFDKRNEYSEKYFVLIIEILYTFTMTNSMIHIKKHETQKGKFNQIKLISPLDFELSSKDFIEVENNFFIFSQVRELDPRILRIRNLSLEMLHAIYAKIKLREYRNTNFEDYVRRLYKLHFFSIIKNIVLNDFQARKNSIQLWSNALQIHDLSQTIRLHGIFISKCIRGLFENGIFENSEKNVIIESIFGTLTENISFLTYLFIEFDLDINNENLVLNTINFLINQIMEGGSIKTQNKNLNIDIFTLLTNLIINIKEELKRIHKLNSSSHIEFDLNTVPIRKYLIDEYIKNFNEGNYEKGIDLLSEIEVIDKENCISIARFLAQNRAINKKAIGDYISLPNPRNKEILNHYCNQFSFKNKSLDFSLYLFLSNFHLPGEAQKIDRIIEEFSLRYFLDNPEIFPNKDKIYIIAFSLIMLHTDAHSKEIKDYYRMSKNDFIKNHNDLILSSPKLVDSLEAFYDNITLNEWIFENSKERCKVYFPYIDYLINLIQNLEFTNACLTNNSKNTCYYNSGSSYSSNFQIKIISNEIIHKIANLLSFQSGPEIITNQKDLFKFIYQSIKKKFETIYFNGIYSEDIVYWKFIPNTPIQWIIGLSECLKGRNLPIKSEIQQESIYFQYDGLSFNKNTKVIHSNNILQTSSVIGNNQNLSKWITNNKNSDIKVRDINSIFQITISDLIKEMHPNWSNRKYKRTESMNQKSIEIEESYIILLGKMICCYFTTMLSNVDFWMCFGKETMISWIPILKYSTELGIILGLESSFTINLTVLSYLTNTLTLPLNLNDLFFCNSNITEEIRVILKNDHHSFEDEKYSKSLKFPELEKSGILEQYSDLIIRIFQTSMNFYNSFESKQECKVKDENEKSISHSFAHSTNQESEVLLSYLISNESFSTHSSLNYLNIEAIKAIFEISQDYGDQIPFILWVMIIGIVSQVDRYFYVKTILKGNNTDISDYFDHNKFINNKSKAFGNDLTKFLTLSKISLNLTKSHTLNSRHFNQFFNRKLIKSTKNIFNSTKSIINSGFSNNNSRDNSRSISRASSSRETSPDYSNKDTEIIQSKDENEIISSNTYFQNKIIYGSNSQNFQIYTNLKNSISFNNLWFKDEEIIEQNSTFENNDEMLMINEGKYSLILNQVSLINLRRTEMFNSKLITNELEFYQVMERIFTRIAMDPIKNKRVITNLFLALIFNARNQIVLSGRKSIELFLFRKVFEFMNLILEYNFQEFFELILWDKYFIPIYYSEIIQILSGKAYLEVLDLIKSFTIKFIESQDMFIRSKYLNNIKDENKVNNYQEEIKMIIISSSLDFILEKSSNQLSPNFKYFHSKELNLTQFSIFILFKNLVEKIINYESYNEYIVTVELSLEILKNIQNIYQNLKLLNFLDVNDIIEIYYCFIIGIQKGIEKTEERNINNNHNSKKKKLINILNSNSHSNKEELNKDKENEILARILLCLTTIPRLSFILDDDIFSKLLDTFFILIKVFIQKNLSKLICKILDYILYMFYIKIKYINNQDIEEIQNLDEDNINGLQLLNIRKTNNIRKNVYNKNQYKLILCYFNEFSQLITKSLILEKKYLDLYYYYLVNISKLINYWLGICPIELIIHEVFLIQNIIPDIINLISLNNKKNIINQTNISLTADYIKTKGVKFLDKLTTEEKNHETSLLLEEESVIKNNRLEDDSGTEEYHDDNDFENDDDDDDEDNCFVNDEADLDIISYISYNSTRNEKSTFEVTNKNSHLDNTQLTLSSKEDLKMKTNYKNNLTIFNKKFKEINRVLTNKTEDKDHLISDEILENLNYDDINNIKVDKEYGDLKAIKIIHNVYKIIEFYIFRTSIKYYRFLLRDWLILTNQILLSQTMSIFCKDDIKIQYKMLIVYINFLYNNKSLFGYKEWHQIFQYYSNFMGEFTKSIQIDPNKYIIEDVRSRYSIDDLGVAYGEREFESQINEKKKSKDDEIVDTRKRRQHNQFEIFFRSKFFNKRYFGLIENKKNHKNDQNGIDPNKIGKYKNKGRRISLKHCLEKNWKCYSHKNIKNTNDQEMYDSFIRLRLSIEELIFKDIKYRSNYDEEKTMITINRPDCVHDLYSALLVIYNILFDWYMIDLRSIERELDMGINKMIYDTIINSLNKLYFELLNGLNLVKFDLFQYNIYLVLWIQLHVRKEFSLQFKDNLQYYKNELLSQCEDILEKYVKIEKSKNNALERREKGLHSDDYYEKKRLSSIISPNIHFNHHFNSSYDRILKNKVDIAYSFKAVLNSLLSDLKEMKQSEYIMKSSRFYKVLLDITLLEDQNLRILSRDILIEFARQEKDTIKSSSLSSPSPSPLPLSPSSLILSLPSEEQILPMISDYSSS</sequence>
<organism evidence="3">
    <name type="scientific">Cryptosporidium hominis</name>
    <dbReference type="NCBI Taxonomy" id="237895"/>
    <lineage>
        <taxon>Eukaryota</taxon>
        <taxon>Sar</taxon>
        <taxon>Alveolata</taxon>
        <taxon>Apicomplexa</taxon>
        <taxon>Conoidasida</taxon>
        <taxon>Coccidia</taxon>
        <taxon>Eucoccidiorida</taxon>
        <taxon>Eimeriorina</taxon>
        <taxon>Cryptosporidiidae</taxon>
        <taxon>Cryptosporidium</taxon>
    </lineage>
</organism>
<feature type="domain" description="SEC7" evidence="2">
    <location>
        <begin position="517"/>
        <end position="708"/>
    </location>
</feature>
<dbReference type="SUPFAM" id="SSF48425">
    <property type="entry name" value="Sec7 domain"/>
    <property type="match status" value="1"/>
</dbReference>
<dbReference type="PROSITE" id="PS50190">
    <property type="entry name" value="SEC7"/>
    <property type="match status" value="1"/>
</dbReference>
<feature type="region of interest" description="Disordered" evidence="1">
    <location>
        <begin position="1261"/>
        <end position="1289"/>
    </location>
</feature>
<gene>
    <name evidence="3" type="ORF">CHUDEA3_3480</name>
</gene>
<dbReference type="VEuPathDB" id="CryptoDB:GY17_00002577"/>
<dbReference type="InterPro" id="IPR035999">
    <property type="entry name" value="Sec7_dom_sf"/>
</dbReference>
<dbReference type="GO" id="GO:0032012">
    <property type="term" value="P:regulation of ARF protein signal transduction"/>
    <property type="evidence" value="ECO:0007669"/>
    <property type="project" value="InterPro"/>
</dbReference>